<proteinExistence type="inferred from homology"/>
<protein>
    <recommendedName>
        <fullName evidence="10">GTPase</fullName>
    </recommendedName>
</protein>
<dbReference type="STRING" id="1294262.GCA_001316085_00628"/>
<evidence type="ECO:0000313" key="8">
    <source>
        <dbReference type="Proteomes" id="UP000322983"/>
    </source>
</evidence>
<evidence type="ECO:0000256" key="4">
    <source>
        <dbReference type="ARBA" id="ARBA00023134"/>
    </source>
</evidence>
<evidence type="ECO:0000313" key="9">
    <source>
        <dbReference type="Proteomes" id="UP000325030"/>
    </source>
</evidence>
<dbReference type="EMBL" id="AP018929">
    <property type="protein sequence ID" value="BBG25359.1"/>
    <property type="molecule type" value="Genomic_DNA"/>
</dbReference>
<accession>A0A510E6I8</accession>
<dbReference type="Gene3D" id="3.40.50.300">
    <property type="entry name" value="P-loop containing nucleotide triphosphate hydrolases"/>
    <property type="match status" value="1"/>
</dbReference>
<dbReference type="EMBL" id="AP018930">
    <property type="protein sequence ID" value="BBG28153.1"/>
    <property type="molecule type" value="Genomic_DNA"/>
</dbReference>
<keyword evidence="3" id="KW-0378">Hydrolase</keyword>
<evidence type="ECO:0000313" key="6">
    <source>
        <dbReference type="EMBL" id="BBG25359.1"/>
    </source>
</evidence>
<evidence type="ECO:0000256" key="2">
    <source>
        <dbReference type="ARBA" id="ARBA00022741"/>
    </source>
</evidence>
<evidence type="ECO:0000256" key="1">
    <source>
        <dbReference type="ARBA" id="ARBA00009625"/>
    </source>
</evidence>
<dbReference type="Proteomes" id="UP000325030">
    <property type="component" value="Chromosome"/>
</dbReference>
<dbReference type="InterPro" id="IPR005129">
    <property type="entry name" value="GTPase_ArgK"/>
</dbReference>
<evidence type="ECO:0000313" key="7">
    <source>
        <dbReference type="EMBL" id="BBG28153.1"/>
    </source>
</evidence>
<dbReference type="AlphaFoldDB" id="A0A510DYW9"/>
<comment type="similarity">
    <text evidence="1">Belongs to the SIMIBI class G3E GTPase family. ArgK/MeaB subfamily.</text>
</comment>
<dbReference type="GeneID" id="41718978"/>
<dbReference type="InterPro" id="IPR027417">
    <property type="entry name" value="P-loop_NTPase"/>
</dbReference>
<dbReference type="PANTHER" id="PTHR43087:SF1">
    <property type="entry name" value="LAO_AO TRANSPORT SYSTEM ATPASE"/>
    <property type="match status" value="1"/>
</dbReference>
<evidence type="ECO:0000256" key="3">
    <source>
        <dbReference type="ARBA" id="ARBA00022801"/>
    </source>
</evidence>
<dbReference type="Pfam" id="PF03308">
    <property type="entry name" value="MeaB"/>
    <property type="match status" value="1"/>
</dbReference>
<accession>A0A510DYW9</accession>
<keyword evidence="2" id="KW-0547">Nucleotide-binding</keyword>
<name>A0A510DYW9_9CREN</name>
<keyword evidence="4" id="KW-0342">GTP-binding</keyword>
<dbReference type="Proteomes" id="UP000322983">
    <property type="component" value="Chromosome"/>
</dbReference>
<sequence length="309" mass="34135">MLLERALKGEELAIARLLTKIEYVDPEGLKALEYLAERSGSAHVVGITGIPGAGKSTIIGALIDEYVRRHHKVGVVMIDPSSPFTKGSFMGNRIRMQDRSMLSNVFIRSLASRGHLGGVSAEALMLIEALDGLGYDRIIVETVGAGQTDTEVVSSVHTIAVLTVPGTGDEIQALKAGIMEIGDFYVINKADKPEAEASYISTKFVIDSAEINFRDGWKPIVTKTVATKGEGIKELVDMFEEHKSFLESNGIFRRRIVDRRVKMVELIVRRNIDQVLQKTIDENKKEILMMPLLKSVEKIRDDVIAKISK</sequence>
<evidence type="ECO:0008006" key="10">
    <source>
        <dbReference type="Google" id="ProtNLM"/>
    </source>
</evidence>
<reference evidence="9" key="1">
    <citation type="submission" date="2018-09" db="EMBL/GenBank/DDBJ databases">
        <title>Complete Genome Sequencing of Sulfolobus sp. JCM 16834.</title>
        <authorList>
            <person name="Kato S."/>
            <person name="Itoh T."/>
            <person name="Ohkuma M."/>
        </authorList>
    </citation>
    <scope>NUCLEOTIDE SEQUENCE [LARGE SCALE GENOMIC DNA]</scope>
    <source>
        <strain evidence="9">IC-007</strain>
    </source>
</reference>
<keyword evidence="5" id="KW-0143">Chaperone</keyword>
<dbReference type="KEGG" id="step:IC006_2694"/>
<organism evidence="6 8">
    <name type="scientific">Sulfuracidifex tepidarius</name>
    <dbReference type="NCBI Taxonomy" id="1294262"/>
    <lineage>
        <taxon>Archaea</taxon>
        <taxon>Thermoproteota</taxon>
        <taxon>Thermoprotei</taxon>
        <taxon>Sulfolobales</taxon>
        <taxon>Sulfolobaceae</taxon>
        <taxon>Sulfuracidifex</taxon>
    </lineage>
</organism>
<keyword evidence="8" id="KW-1185">Reference proteome</keyword>
<dbReference type="NCBIfam" id="TIGR00750">
    <property type="entry name" value="lao"/>
    <property type="match status" value="1"/>
</dbReference>
<dbReference type="RefSeq" id="WP_054845213.1">
    <property type="nucleotide sequence ID" value="NZ_AP018929.1"/>
</dbReference>
<dbReference type="InterPro" id="IPR052040">
    <property type="entry name" value="GTPase/Isobutyryl-CoA_mutase"/>
</dbReference>
<reference evidence="6 8" key="2">
    <citation type="journal article" date="2020" name="Int. J. Syst. Evol. Microbiol.">
        <title>Sulfuracidifex tepidarius gen. nov., sp. nov. and transfer of Sulfolobus metallicus Huber and Stetter 1992 to the genus Sulfuracidifex as Sulfuracidifex metallicus comb. nov.</title>
        <authorList>
            <person name="Itoh T."/>
            <person name="Miura T."/>
            <person name="Sakai H.D."/>
            <person name="Kato S."/>
            <person name="Ohkuma M."/>
            <person name="Takashina T."/>
        </authorList>
    </citation>
    <scope>NUCLEOTIDE SEQUENCE [LARGE SCALE GENOMIC DNA]</scope>
    <source>
        <strain evidence="6 8">IC-006</strain>
        <strain evidence="7">IC-007</strain>
    </source>
</reference>
<dbReference type="PANTHER" id="PTHR43087">
    <property type="entry name" value="LYSINE/ARGININE/ORNITHINE TRANSPORT SYSTEM KINASE"/>
    <property type="match status" value="1"/>
</dbReference>
<evidence type="ECO:0000256" key="5">
    <source>
        <dbReference type="ARBA" id="ARBA00023186"/>
    </source>
</evidence>
<dbReference type="SUPFAM" id="SSF52540">
    <property type="entry name" value="P-loop containing nucleoside triphosphate hydrolases"/>
    <property type="match status" value="1"/>
</dbReference>
<gene>
    <name evidence="6" type="ORF">IC006_2694</name>
    <name evidence="7" type="ORF">IC007_2708</name>
</gene>
<dbReference type="GO" id="GO:0005525">
    <property type="term" value="F:GTP binding"/>
    <property type="evidence" value="ECO:0007669"/>
    <property type="project" value="UniProtKB-KW"/>
</dbReference>
<dbReference type="GO" id="GO:0003924">
    <property type="term" value="F:GTPase activity"/>
    <property type="evidence" value="ECO:0007669"/>
    <property type="project" value="InterPro"/>
</dbReference>
<dbReference type="OrthoDB" id="21324at2157"/>